<feature type="transmembrane region" description="Helical" evidence="7">
    <location>
        <begin position="44"/>
        <end position="63"/>
    </location>
</feature>
<dbReference type="Gene3D" id="1.20.1250.20">
    <property type="entry name" value="MFS general substrate transporter like domains"/>
    <property type="match status" value="2"/>
</dbReference>
<comment type="caution">
    <text evidence="9">The sequence shown here is derived from an EMBL/GenBank/DDBJ whole genome shotgun (WGS) entry which is preliminary data.</text>
</comment>
<keyword evidence="4 7" id="KW-1133">Transmembrane helix</keyword>
<feature type="transmembrane region" description="Helical" evidence="7">
    <location>
        <begin position="305"/>
        <end position="324"/>
    </location>
</feature>
<feature type="transmembrane region" description="Helical" evidence="7">
    <location>
        <begin position="363"/>
        <end position="387"/>
    </location>
</feature>
<feature type="transmembrane region" description="Helical" evidence="7">
    <location>
        <begin position="151"/>
        <end position="178"/>
    </location>
</feature>
<protein>
    <submittedName>
        <fullName evidence="9">MFS transporter</fullName>
    </submittedName>
</protein>
<evidence type="ECO:0000313" key="10">
    <source>
        <dbReference type="Proteomes" id="UP001207430"/>
    </source>
</evidence>
<dbReference type="PANTHER" id="PTHR11662:SF399">
    <property type="entry name" value="FI19708P1-RELATED"/>
    <property type="match status" value="1"/>
</dbReference>
<comment type="subcellular location">
    <subcellularLocation>
        <location evidence="1">Membrane</location>
        <topology evidence="1">Multi-pass membrane protein</topology>
    </subcellularLocation>
</comment>
<feature type="transmembrane region" description="Helical" evidence="7">
    <location>
        <begin position="272"/>
        <end position="293"/>
    </location>
</feature>
<evidence type="ECO:0000256" key="4">
    <source>
        <dbReference type="ARBA" id="ARBA00022989"/>
    </source>
</evidence>
<comment type="similarity">
    <text evidence="6">Belongs to the major facilitator superfamily. Phthalate permease family.</text>
</comment>
<feature type="transmembrane region" description="Helical" evidence="7">
    <location>
        <begin position="393"/>
        <end position="415"/>
    </location>
</feature>
<dbReference type="CDD" id="cd17319">
    <property type="entry name" value="MFS_ExuT_GudP_like"/>
    <property type="match status" value="1"/>
</dbReference>
<dbReference type="PANTHER" id="PTHR11662">
    <property type="entry name" value="SOLUTE CARRIER FAMILY 17"/>
    <property type="match status" value="1"/>
</dbReference>
<name>A0AAW5W653_9ENTR</name>
<dbReference type="Pfam" id="PF07690">
    <property type="entry name" value="MFS_1"/>
    <property type="match status" value="1"/>
</dbReference>
<feature type="transmembrane region" description="Helical" evidence="7">
    <location>
        <begin position="230"/>
        <end position="252"/>
    </location>
</feature>
<dbReference type="SUPFAM" id="SSF103473">
    <property type="entry name" value="MFS general substrate transporter"/>
    <property type="match status" value="1"/>
</dbReference>
<evidence type="ECO:0000256" key="3">
    <source>
        <dbReference type="ARBA" id="ARBA00022692"/>
    </source>
</evidence>
<dbReference type="Proteomes" id="UP001207430">
    <property type="component" value="Unassembled WGS sequence"/>
</dbReference>
<dbReference type="InterPro" id="IPR050382">
    <property type="entry name" value="MFS_Na/Anion_cotransporter"/>
</dbReference>
<evidence type="ECO:0000256" key="1">
    <source>
        <dbReference type="ARBA" id="ARBA00004141"/>
    </source>
</evidence>
<keyword evidence="2" id="KW-1003">Cell membrane</keyword>
<keyword evidence="3 7" id="KW-0812">Transmembrane</keyword>
<feature type="transmembrane region" description="Helical" evidence="7">
    <location>
        <begin position="75"/>
        <end position="106"/>
    </location>
</feature>
<feature type="domain" description="Major facilitator superfamily (MFS) profile" evidence="8">
    <location>
        <begin position="9"/>
        <end position="419"/>
    </location>
</feature>
<feature type="transmembrane region" description="Helical" evidence="7">
    <location>
        <begin position="330"/>
        <end position="351"/>
    </location>
</feature>
<organism evidence="9 10">
    <name type="scientific">Citrobacter portucalensis</name>
    <dbReference type="NCBI Taxonomy" id="1639133"/>
    <lineage>
        <taxon>Bacteria</taxon>
        <taxon>Pseudomonadati</taxon>
        <taxon>Pseudomonadota</taxon>
        <taxon>Gammaproteobacteria</taxon>
        <taxon>Enterobacterales</taxon>
        <taxon>Enterobacteriaceae</taxon>
        <taxon>Citrobacter</taxon>
        <taxon>Citrobacter freundii complex</taxon>
    </lineage>
</organism>
<dbReference type="AlphaFoldDB" id="A0AAW5W653"/>
<dbReference type="EMBL" id="JANDBG010000011">
    <property type="protein sequence ID" value="MCX9002754.1"/>
    <property type="molecule type" value="Genomic_DNA"/>
</dbReference>
<dbReference type="RefSeq" id="WP_267448975.1">
    <property type="nucleotide sequence ID" value="NZ_JANDBG010000011.1"/>
</dbReference>
<dbReference type="InterPro" id="IPR020846">
    <property type="entry name" value="MFS_dom"/>
</dbReference>
<gene>
    <name evidence="9" type="ORF">NLN86_13955</name>
</gene>
<dbReference type="InterPro" id="IPR011701">
    <property type="entry name" value="MFS"/>
</dbReference>
<evidence type="ECO:0000256" key="7">
    <source>
        <dbReference type="SAM" id="Phobius"/>
    </source>
</evidence>
<evidence type="ECO:0000256" key="6">
    <source>
        <dbReference type="ARBA" id="ARBA00038514"/>
    </source>
</evidence>
<evidence type="ECO:0000256" key="5">
    <source>
        <dbReference type="ARBA" id="ARBA00023136"/>
    </source>
</evidence>
<sequence length="432" mass="46596">MFKSKRWSIVFLLSLGGAINYMDRSAFAIAAPMFAKDLQLTPGELGIIFSSFSIGYALFNFVGGYASDRFGPKMVFAVSMAFWSFFCGLIGVAVGFTSMLIIRILFGAGEGPFASTLNKIVNNWFPRREVASAIGVATAGNPLGGALAGPIMGALVLIIGWRLAFVAIACLGIIWLLFWVKMAKDKPEEHKTISREELALIQEGQHEQGDHHKEIEKVSMPLSFYVKQPTILATAFAFFGLNYILFFFLSWFPSYLSNSQHLSLKDMSIVSVIPWLLGSVGMAAGGFLCDYVLRKTGRPLFSRKIVLVTCLGASAIFVMCVGNVSSAAGAVSLMACGIFFLYLSATTYWAILQDTVARQNMGAVGGMVHATANIAGILGPIVTGYIIQWTGAYNAAFFIAGGIAVLGALAVAVFVKPIPMQSENVVDVIRQE</sequence>
<proteinExistence type="inferred from homology"/>
<dbReference type="PROSITE" id="PS50850">
    <property type="entry name" value="MFS"/>
    <property type="match status" value="1"/>
</dbReference>
<keyword evidence="5 7" id="KW-0472">Membrane</keyword>
<dbReference type="InterPro" id="IPR036259">
    <property type="entry name" value="MFS_trans_sf"/>
</dbReference>
<evidence type="ECO:0000256" key="2">
    <source>
        <dbReference type="ARBA" id="ARBA00022475"/>
    </source>
</evidence>
<dbReference type="GO" id="GO:0016020">
    <property type="term" value="C:membrane"/>
    <property type="evidence" value="ECO:0007669"/>
    <property type="project" value="UniProtKB-SubCell"/>
</dbReference>
<evidence type="ECO:0000259" key="8">
    <source>
        <dbReference type="PROSITE" id="PS50850"/>
    </source>
</evidence>
<reference evidence="9" key="1">
    <citation type="submission" date="2022-07" db="EMBL/GenBank/DDBJ databases">
        <title>Genome Sequence of Citrobacter portucalensis from Edible Snails.</title>
        <authorList>
            <person name="Okafor A.C."/>
            <person name="Ogbo F.C."/>
            <person name="Ruppitsch W."/>
            <person name="Allerberger F."/>
        </authorList>
    </citation>
    <scope>NUCLEOTIDE SEQUENCE</scope>
    <source>
        <strain evidence="9">Igbk 7</strain>
    </source>
</reference>
<dbReference type="GO" id="GO:0022857">
    <property type="term" value="F:transmembrane transporter activity"/>
    <property type="evidence" value="ECO:0007669"/>
    <property type="project" value="InterPro"/>
</dbReference>
<evidence type="ECO:0000313" key="9">
    <source>
        <dbReference type="EMBL" id="MCX9002754.1"/>
    </source>
</evidence>
<accession>A0AAW5W653</accession>